<evidence type="ECO:0000313" key="3">
    <source>
        <dbReference type="Proteomes" id="UP001501371"/>
    </source>
</evidence>
<evidence type="ECO:0000313" key="2">
    <source>
        <dbReference type="EMBL" id="GAA1160044.1"/>
    </source>
</evidence>
<gene>
    <name evidence="2" type="ORF">GCM10009654_15300</name>
</gene>
<dbReference type="EMBL" id="BAAAKV010000010">
    <property type="protein sequence ID" value="GAA1160044.1"/>
    <property type="molecule type" value="Genomic_DNA"/>
</dbReference>
<dbReference type="RefSeq" id="WP_344272033.1">
    <property type="nucleotide sequence ID" value="NZ_BAAAKV010000010.1"/>
</dbReference>
<feature type="compositionally biased region" description="Basic and acidic residues" evidence="1">
    <location>
        <begin position="39"/>
        <end position="52"/>
    </location>
</feature>
<organism evidence="2 3">
    <name type="scientific">Streptomyces hebeiensis</name>
    <dbReference type="NCBI Taxonomy" id="229486"/>
    <lineage>
        <taxon>Bacteria</taxon>
        <taxon>Bacillati</taxon>
        <taxon>Actinomycetota</taxon>
        <taxon>Actinomycetes</taxon>
        <taxon>Kitasatosporales</taxon>
        <taxon>Streptomycetaceae</taxon>
        <taxon>Streptomyces</taxon>
    </lineage>
</organism>
<comment type="caution">
    <text evidence="2">The sequence shown here is derived from an EMBL/GenBank/DDBJ whole genome shotgun (WGS) entry which is preliminary data.</text>
</comment>
<proteinExistence type="predicted"/>
<keyword evidence="3" id="KW-1185">Reference proteome</keyword>
<sequence length="82" mass="8815">MIALTGDPDAPGWNVIGRYDNECVAGKALPRPAPPGVLHPDRLSRFNRREPDPELPVQELLRDVADAQSAGDVSEALLASTQ</sequence>
<accession>A0ABN1UNN5</accession>
<feature type="region of interest" description="Disordered" evidence="1">
    <location>
        <begin position="31"/>
        <end position="52"/>
    </location>
</feature>
<evidence type="ECO:0000256" key="1">
    <source>
        <dbReference type="SAM" id="MobiDB-lite"/>
    </source>
</evidence>
<name>A0ABN1UNN5_9ACTN</name>
<dbReference type="Proteomes" id="UP001501371">
    <property type="component" value="Unassembled WGS sequence"/>
</dbReference>
<protein>
    <submittedName>
        <fullName evidence="2">Uncharacterized protein</fullName>
    </submittedName>
</protein>
<reference evidence="2 3" key="1">
    <citation type="journal article" date="2019" name="Int. J. Syst. Evol. Microbiol.">
        <title>The Global Catalogue of Microorganisms (GCM) 10K type strain sequencing project: providing services to taxonomists for standard genome sequencing and annotation.</title>
        <authorList>
            <consortium name="The Broad Institute Genomics Platform"/>
            <consortium name="The Broad Institute Genome Sequencing Center for Infectious Disease"/>
            <person name="Wu L."/>
            <person name="Ma J."/>
        </authorList>
    </citation>
    <scope>NUCLEOTIDE SEQUENCE [LARGE SCALE GENOMIC DNA]</scope>
    <source>
        <strain evidence="2 3">JCM 12696</strain>
    </source>
</reference>